<proteinExistence type="predicted"/>
<protein>
    <submittedName>
        <fullName evidence="1">Uncharacterized protein</fullName>
    </submittedName>
</protein>
<gene>
    <name evidence="1" type="ORF">SDC9_117946</name>
</gene>
<dbReference type="EMBL" id="VSSQ01023827">
    <property type="protein sequence ID" value="MPM70983.1"/>
    <property type="molecule type" value="Genomic_DNA"/>
</dbReference>
<organism evidence="1">
    <name type="scientific">bioreactor metagenome</name>
    <dbReference type="NCBI Taxonomy" id="1076179"/>
    <lineage>
        <taxon>unclassified sequences</taxon>
        <taxon>metagenomes</taxon>
        <taxon>ecological metagenomes</taxon>
    </lineage>
</organism>
<evidence type="ECO:0000313" key="1">
    <source>
        <dbReference type="EMBL" id="MPM70983.1"/>
    </source>
</evidence>
<dbReference type="AlphaFoldDB" id="A0A645C6N8"/>
<comment type="caution">
    <text evidence="1">The sequence shown here is derived from an EMBL/GenBank/DDBJ whole genome shotgun (WGS) entry which is preliminary data.</text>
</comment>
<reference evidence="1" key="1">
    <citation type="submission" date="2019-08" db="EMBL/GenBank/DDBJ databases">
        <authorList>
            <person name="Kucharzyk K."/>
            <person name="Murdoch R.W."/>
            <person name="Higgins S."/>
            <person name="Loffler F."/>
        </authorList>
    </citation>
    <scope>NUCLEOTIDE SEQUENCE</scope>
</reference>
<sequence length="53" mass="5802">MALNKGENAIIASHPIPTYKVADSQDGQSIHKNLNIIPSMAKVQIVKKIPHLQ</sequence>
<name>A0A645C6N8_9ZZZZ</name>
<accession>A0A645C6N8</accession>